<reference evidence="1" key="1">
    <citation type="submission" date="2017-11" db="EMBL/GenBank/DDBJ databases">
        <title>Comparative genomic and phylogenomic analyses of the family Idiomarinaceae.</title>
        <authorList>
            <person name="Liu Y."/>
            <person name="Shao Z."/>
        </authorList>
    </citation>
    <scope>NUCLEOTIDE SEQUENCE</scope>
    <source>
        <strain evidence="1">PIN1</strain>
    </source>
</reference>
<dbReference type="EMBL" id="PIQJ01000001">
    <property type="protein sequence ID" value="RZQ55777.1"/>
    <property type="molecule type" value="Genomic_DNA"/>
</dbReference>
<organism evidence="1 2">
    <name type="scientific">Pseudidiomarina tainanensis</name>
    <dbReference type="NCBI Taxonomy" id="502365"/>
    <lineage>
        <taxon>Bacteria</taxon>
        <taxon>Pseudomonadati</taxon>
        <taxon>Pseudomonadota</taxon>
        <taxon>Gammaproteobacteria</taxon>
        <taxon>Alteromonadales</taxon>
        <taxon>Idiomarinaceae</taxon>
        <taxon>Pseudidiomarina</taxon>
    </lineage>
</organism>
<evidence type="ECO:0000313" key="2">
    <source>
        <dbReference type="Proteomes" id="UP000293092"/>
    </source>
</evidence>
<sequence length="218" mass="25132">MSSSNVKKALSVSRLSTYEAVLVNGKALNTEQALKLYAWNAQISAAFFAPLHLCEVIIRNAVADGIERVYGTNWPWSRAFEISLPNPTKGYSPRKDLINARRGMTTTGKVIPELKFVFWEKLLTKRFDGRLWKPFLFSVFPNYDQKLTVSEMRNRLRSLLENVRGLRNRIAHHEPIIGRNLETDFENIDAVIQYRCIDTAIWSYRNQLVIPLMGLKPF</sequence>
<comment type="caution">
    <text evidence="1">The sequence shown here is derived from an EMBL/GenBank/DDBJ whole genome shotgun (WGS) entry which is preliminary data.</text>
</comment>
<gene>
    <name evidence="1" type="ORF">CWI82_00225</name>
</gene>
<proteinExistence type="predicted"/>
<keyword evidence="2" id="KW-1185">Reference proteome</keyword>
<evidence type="ECO:0000313" key="1">
    <source>
        <dbReference type="EMBL" id="RZQ55777.1"/>
    </source>
</evidence>
<accession>A0ACD2HHR4</accession>
<name>A0ACD2HHR4_9GAMM</name>
<protein>
    <submittedName>
        <fullName evidence="1">Uncharacterized protein</fullName>
    </submittedName>
</protein>
<dbReference type="Proteomes" id="UP000293092">
    <property type="component" value="Unassembled WGS sequence"/>
</dbReference>